<organism evidence="2 3">
    <name type="scientific">Prorocentrum cordatum</name>
    <dbReference type="NCBI Taxonomy" id="2364126"/>
    <lineage>
        <taxon>Eukaryota</taxon>
        <taxon>Sar</taxon>
        <taxon>Alveolata</taxon>
        <taxon>Dinophyceae</taxon>
        <taxon>Prorocentrales</taxon>
        <taxon>Prorocentraceae</taxon>
        <taxon>Prorocentrum</taxon>
    </lineage>
</organism>
<gene>
    <name evidence="2" type="ORF">PCOR1329_LOCUS49103</name>
</gene>
<reference evidence="2" key="1">
    <citation type="submission" date="2023-10" db="EMBL/GenBank/DDBJ databases">
        <authorList>
            <person name="Chen Y."/>
            <person name="Shah S."/>
            <person name="Dougan E. K."/>
            <person name="Thang M."/>
            <person name="Chan C."/>
        </authorList>
    </citation>
    <scope>NUCLEOTIDE SEQUENCE [LARGE SCALE GENOMIC DNA]</scope>
</reference>
<evidence type="ECO:0000313" key="2">
    <source>
        <dbReference type="EMBL" id="CAK0859906.1"/>
    </source>
</evidence>
<evidence type="ECO:0000256" key="1">
    <source>
        <dbReference type="SAM" id="MobiDB-lite"/>
    </source>
</evidence>
<feature type="compositionally biased region" description="Gly residues" evidence="1">
    <location>
        <begin position="120"/>
        <end position="131"/>
    </location>
</feature>
<sequence length="306" mass="32486">AAQVPAQAEKAKSAATEALARAEGTTAAPAAADTSQGTANQPKFKATWNEAPFQGLDEPEREKTERQGLRLAHTQLQERQNTLSAKEADTQVMLEKAATVRKEVDDRLAKERKTAEGQAAPGGGRGEGAAGGDTAPGAASSAEAGAAAAAAPAAKAEAKRREQEQIELEAVKLPSTKFAAQRAALEEQKATVGKSMGKGEGNGNREGPCWGYLLKSSCDFIGARETRVVDSQFKSRDKKAKGAGYDFLANHARAKKERVSAAMIHRSWERGERLLALRHFPVQNAFTKSADLKLRAQGHAALDGFQ</sequence>
<feature type="compositionally biased region" description="Polar residues" evidence="1">
    <location>
        <begin position="74"/>
        <end position="84"/>
    </location>
</feature>
<evidence type="ECO:0000313" key="3">
    <source>
        <dbReference type="Proteomes" id="UP001189429"/>
    </source>
</evidence>
<feature type="compositionally biased region" description="Basic and acidic residues" evidence="1">
    <location>
        <begin position="58"/>
        <end position="68"/>
    </location>
</feature>
<comment type="caution">
    <text evidence="2">The sequence shown here is derived from an EMBL/GenBank/DDBJ whole genome shotgun (WGS) entry which is preliminary data.</text>
</comment>
<dbReference type="Proteomes" id="UP001189429">
    <property type="component" value="Unassembled WGS sequence"/>
</dbReference>
<feature type="non-terminal residue" evidence="2">
    <location>
        <position position="306"/>
    </location>
</feature>
<feature type="non-terminal residue" evidence="2">
    <location>
        <position position="1"/>
    </location>
</feature>
<protein>
    <submittedName>
        <fullName evidence="2">Uncharacterized protein</fullName>
    </submittedName>
</protein>
<feature type="compositionally biased region" description="Low complexity" evidence="1">
    <location>
        <begin position="132"/>
        <end position="144"/>
    </location>
</feature>
<name>A0ABN9UJM1_9DINO</name>
<proteinExistence type="predicted"/>
<feature type="region of interest" description="Disordered" evidence="1">
    <location>
        <begin position="102"/>
        <end position="144"/>
    </location>
</feature>
<feature type="region of interest" description="Disordered" evidence="1">
    <location>
        <begin position="1"/>
        <end position="88"/>
    </location>
</feature>
<feature type="compositionally biased region" description="Low complexity" evidence="1">
    <location>
        <begin position="1"/>
        <end position="39"/>
    </location>
</feature>
<feature type="compositionally biased region" description="Basic and acidic residues" evidence="1">
    <location>
        <begin position="102"/>
        <end position="115"/>
    </location>
</feature>
<accession>A0ABN9UJM1</accession>
<dbReference type="EMBL" id="CAUYUJ010015940">
    <property type="protein sequence ID" value="CAK0859906.1"/>
    <property type="molecule type" value="Genomic_DNA"/>
</dbReference>
<keyword evidence="3" id="KW-1185">Reference proteome</keyword>